<dbReference type="InterPro" id="IPR058781">
    <property type="entry name" value="HH_AprE-like"/>
</dbReference>
<evidence type="ECO:0000256" key="3">
    <source>
        <dbReference type="ARBA" id="ARBA00022448"/>
    </source>
</evidence>
<feature type="domain" description="AprE-like beta-barrel" evidence="11">
    <location>
        <begin position="344"/>
        <end position="432"/>
    </location>
</feature>
<dbReference type="Gene3D" id="2.40.50.100">
    <property type="match status" value="1"/>
</dbReference>
<dbReference type="InterPro" id="IPR058982">
    <property type="entry name" value="Beta-barrel_AprE"/>
</dbReference>
<feature type="transmembrane region" description="Helical" evidence="9">
    <location>
        <begin position="36"/>
        <end position="57"/>
    </location>
</feature>
<dbReference type="PANTHER" id="PTHR30386:SF17">
    <property type="entry name" value="ALKALINE PROTEASE SECRETION PROTEIN APRE"/>
    <property type="match status" value="1"/>
</dbReference>
<keyword evidence="13" id="KW-1185">Reference proteome</keyword>
<evidence type="ECO:0000313" key="13">
    <source>
        <dbReference type="Proteomes" id="UP000818323"/>
    </source>
</evidence>
<dbReference type="Pfam" id="PF25994">
    <property type="entry name" value="HH_AprE"/>
    <property type="match status" value="1"/>
</dbReference>
<gene>
    <name evidence="12" type="ORF">GR303_01960</name>
</gene>
<evidence type="ECO:0000256" key="6">
    <source>
        <dbReference type="ARBA" id="ARBA00022692"/>
    </source>
</evidence>
<dbReference type="EMBL" id="JAAAXJ010000001">
    <property type="protein sequence ID" value="NBJ23125.1"/>
    <property type="molecule type" value="Genomic_DNA"/>
</dbReference>
<evidence type="ECO:0000256" key="8">
    <source>
        <dbReference type="ARBA" id="ARBA00023136"/>
    </source>
</evidence>
<comment type="subcellular location">
    <subcellularLocation>
        <location evidence="1 9">Cell inner membrane</location>
        <topology evidence="1 9">Single-pass membrane protein</topology>
    </subcellularLocation>
</comment>
<evidence type="ECO:0000256" key="2">
    <source>
        <dbReference type="ARBA" id="ARBA00009477"/>
    </source>
</evidence>
<evidence type="ECO:0000313" key="12">
    <source>
        <dbReference type="EMBL" id="NBJ23125.1"/>
    </source>
</evidence>
<keyword evidence="4 9" id="KW-1003">Cell membrane</keyword>
<evidence type="ECO:0000259" key="11">
    <source>
        <dbReference type="Pfam" id="PF26002"/>
    </source>
</evidence>
<dbReference type="Proteomes" id="UP000818323">
    <property type="component" value="Unassembled WGS sequence"/>
</dbReference>
<dbReference type="InterPro" id="IPR010129">
    <property type="entry name" value="T1SS_HlyD"/>
</dbReference>
<dbReference type="PANTHER" id="PTHR30386">
    <property type="entry name" value="MEMBRANE FUSION SUBUNIT OF EMRAB-TOLC MULTIDRUG EFFLUX PUMP"/>
    <property type="match status" value="1"/>
</dbReference>
<evidence type="ECO:0000256" key="4">
    <source>
        <dbReference type="ARBA" id="ARBA00022475"/>
    </source>
</evidence>
<keyword evidence="6 9" id="KW-0812">Transmembrane</keyword>
<keyword evidence="7 9" id="KW-1133">Transmembrane helix</keyword>
<comment type="similarity">
    <text evidence="2 9">Belongs to the membrane fusion protein (MFP) (TC 8.A.1) family.</text>
</comment>
<dbReference type="InterPro" id="IPR050739">
    <property type="entry name" value="MFP"/>
</dbReference>
<evidence type="ECO:0000256" key="9">
    <source>
        <dbReference type="RuleBase" id="RU365093"/>
    </source>
</evidence>
<evidence type="ECO:0000256" key="5">
    <source>
        <dbReference type="ARBA" id="ARBA00022519"/>
    </source>
</evidence>
<name>A0ABW9YUF0_9HYPH</name>
<evidence type="ECO:0000256" key="1">
    <source>
        <dbReference type="ARBA" id="ARBA00004377"/>
    </source>
</evidence>
<sequence>MSVDAPVREEYRRPILLPLSGAKGAVWSSPPFSVKLILLGLGVISAFFGIFSTWAILAPLESAVRASGVVAVDTSVKTIQHLEGGIVGEILVREGQQVKSGDVLIRLQQQITAATLNQVEATYYLARATEARLVAERDNAAVIRVPKELSSRIDNDVIQDAVAGQQSIFESRRKLISQRRTIIAQTIEALEIEITGLEGQLSSSKKQLELIDEELRDASKLLAQGLTNKPRVLALWRNKAEIEGQIGSYMASIGVARQRMGEAQLKIAELDASVSKEVVENLERVRSQAYEAAQKLAAVKDILQRTEIRSPIDGVVVGLKVHTIGGVITAGQALLDIVPSNDKLVVWASIDPDDIDQVKAGLPATIWLWAINRRHQAPIDGLLQNVSADRLVDSKTGQPYYLARVEFEGNSGDDQKIVIHPGMSADVMIRTGARTFWQYISAPITQTLRHAFREG</sequence>
<protein>
    <recommendedName>
        <fullName evidence="9">Membrane fusion protein (MFP) family protein</fullName>
    </recommendedName>
</protein>
<dbReference type="PRINTS" id="PR01490">
    <property type="entry name" value="RTXTOXIND"/>
</dbReference>
<keyword evidence="5 9" id="KW-0997">Cell inner membrane</keyword>
<proteinExistence type="inferred from homology"/>
<keyword evidence="3 9" id="KW-0813">Transport</keyword>
<dbReference type="NCBIfam" id="TIGR01843">
    <property type="entry name" value="type_I_hlyD"/>
    <property type="match status" value="1"/>
</dbReference>
<keyword evidence="8 9" id="KW-0472">Membrane</keyword>
<accession>A0ABW9YUF0</accession>
<organism evidence="12 13">
    <name type="scientific">Microvirga arsenatis</name>
    <dbReference type="NCBI Taxonomy" id="2692265"/>
    <lineage>
        <taxon>Bacteria</taxon>
        <taxon>Pseudomonadati</taxon>
        <taxon>Pseudomonadota</taxon>
        <taxon>Alphaproteobacteria</taxon>
        <taxon>Hyphomicrobiales</taxon>
        <taxon>Methylobacteriaceae</taxon>
        <taxon>Microvirga</taxon>
    </lineage>
</organism>
<dbReference type="Gene3D" id="2.40.30.170">
    <property type="match status" value="1"/>
</dbReference>
<evidence type="ECO:0000256" key="7">
    <source>
        <dbReference type="ARBA" id="ARBA00022989"/>
    </source>
</evidence>
<feature type="domain" description="AprE-like long alpha-helical hairpin" evidence="10">
    <location>
        <begin position="113"/>
        <end position="301"/>
    </location>
</feature>
<comment type="caution">
    <text evidence="12">The sequence shown here is derived from an EMBL/GenBank/DDBJ whole genome shotgun (WGS) entry which is preliminary data.</text>
</comment>
<dbReference type="Pfam" id="PF26002">
    <property type="entry name" value="Beta-barrel_AprE"/>
    <property type="match status" value="1"/>
</dbReference>
<dbReference type="RefSeq" id="WP_161721722.1">
    <property type="nucleotide sequence ID" value="NZ_JAAAXI010000002.1"/>
</dbReference>
<reference evidence="12 13" key="1">
    <citation type="submission" date="2020-01" db="EMBL/GenBank/DDBJ databases">
        <title>Microvirga sp. nov., an arsenate reduction bacterium isolated from Tibet hotspring sediments.</title>
        <authorList>
            <person name="Yuan C.-G."/>
        </authorList>
    </citation>
    <scope>NUCLEOTIDE SEQUENCE [LARGE SCALE GENOMIC DNA]</scope>
    <source>
        <strain evidence="12 13">SYSU G3D203</strain>
    </source>
</reference>
<dbReference type="SUPFAM" id="SSF111369">
    <property type="entry name" value="HlyD-like secretion proteins"/>
    <property type="match status" value="2"/>
</dbReference>
<evidence type="ECO:0000259" key="10">
    <source>
        <dbReference type="Pfam" id="PF25994"/>
    </source>
</evidence>